<evidence type="ECO:0000313" key="8">
    <source>
        <dbReference type="EMBL" id="GAA2588235.1"/>
    </source>
</evidence>
<feature type="domain" description="Chaplin" evidence="7">
    <location>
        <begin position="193"/>
        <end position="233"/>
    </location>
</feature>
<keyword evidence="5" id="KW-1133">Transmembrane helix</keyword>
<feature type="transmembrane region" description="Helical" evidence="5">
    <location>
        <begin position="310"/>
        <end position="330"/>
    </location>
</feature>
<dbReference type="Pfam" id="PF03777">
    <property type="entry name" value="ChpA-C"/>
    <property type="match status" value="3"/>
</dbReference>
<evidence type="ECO:0000256" key="4">
    <source>
        <dbReference type="SAM" id="MobiDB-lite"/>
    </source>
</evidence>
<evidence type="ECO:0000256" key="3">
    <source>
        <dbReference type="ARBA" id="ARBA00023087"/>
    </source>
</evidence>
<feature type="compositionally biased region" description="Low complexity" evidence="4">
    <location>
        <begin position="84"/>
        <end position="96"/>
    </location>
</feature>
<dbReference type="InterPro" id="IPR005528">
    <property type="entry name" value="ChpA-H"/>
</dbReference>
<feature type="domain" description="Chaplin" evidence="7">
    <location>
        <begin position="140"/>
        <end position="180"/>
    </location>
</feature>
<keyword evidence="3" id="KW-0034">Amyloid</keyword>
<keyword evidence="2" id="KW-0130">Cell adhesion</keyword>
<evidence type="ECO:0000256" key="6">
    <source>
        <dbReference type="SAM" id="SignalP"/>
    </source>
</evidence>
<feature type="compositionally biased region" description="Pro residues" evidence="4">
    <location>
        <begin position="255"/>
        <end position="266"/>
    </location>
</feature>
<keyword evidence="1" id="KW-0964">Secreted</keyword>
<evidence type="ECO:0000256" key="1">
    <source>
        <dbReference type="ARBA" id="ARBA00022512"/>
    </source>
</evidence>
<accession>A0ABN3PIU9</accession>
<evidence type="ECO:0000259" key="7">
    <source>
        <dbReference type="PROSITE" id="PS51884"/>
    </source>
</evidence>
<protein>
    <recommendedName>
        <fullName evidence="7">Chaplin domain-containing protein</fullName>
    </recommendedName>
</protein>
<dbReference type="PROSITE" id="PS51884">
    <property type="entry name" value="CHAPLIN"/>
    <property type="match status" value="3"/>
</dbReference>
<keyword evidence="5" id="KW-0812">Transmembrane</keyword>
<feature type="chain" id="PRO_5045593840" description="Chaplin domain-containing protein" evidence="6">
    <location>
        <begin position="42"/>
        <end position="357"/>
    </location>
</feature>
<comment type="caution">
    <text evidence="8">The sequence shown here is derived from an EMBL/GenBank/DDBJ whole genome shotgun (WGS) entry which is preliminary data.</text>
</comment>
<evidence type="ECO:0000313" key="9">
    <source>
        <dbReference type="Proteomes" id="UP001501509"/>
    </source>
</evidence>
<keyword evidence="9" id="KW-1185">Reference proteome</keyword>
<gene>
    <name evidence="8" type="ORF">GCM10010411_21390</name>
</gene>
<evidence type="ECO:0000256" key="5">
    <source>
        <dbReference type="SAM" id="Phobius"/>
    </source>
</evidence>
<reference evidence="8 9" key="1">
    <citation type="journal article" date="2019" name="Int. J. Syst. Evol. Microbiol.">
        <title>The Global Catalogue of Microorganisms (GCM) 10K type strain sequencing project: providing services to taxonomists for standard genome sequencing and annotation.</title>
        <authorList>
            <consortium name="The Broad Institute Genomics Platform"/>
            <consortium name="The Broad Institute Genome Sequencing Center for Infectious Disease"/>
            <person name="Wu L."/>
            <person name="Ma J."/>
        </authorList>
    </citation>
    <scope>NUCLEOTIDE SEQUENCE [LARGE SCALE GENOMIC DNA]</scope>
    <source>
        <strain evidence="8 9">JCM 6833</strain>
    </source>
</reference>
<sequence length="357" mass="35000">MPNRASDVRAPQRRALATRVAAVVTALAAGLLSAGSGLATADTSGDGGVGSGNQVLLPINLPITVSGNAVGLLGNASAGSHVNTAPRPAKVTATKAAPKKARHKHKAGHKGSAKAKATKKAGHKAAKWTREDRGPKTSGRGGVLSGNQVIAPLNLPITACGNAVGLLGTGRAGCTAQIASSPGGGHKARTSGTGGVLSGNQVIAPLNLPVTACGNAVAVLGSGAASCNVTVGKAKVHPPKANPPKAHPPKAHPPKGAPPKSTPPKTAPGKHASHGGHLMPPVEGDAPPRSVASTVRSGGWSELPRTGAPIWLLASSAGAALTIGAGLMLVSRRRRRQPGPGEAAVAGPLAKGGDNPT</sequence>
<feature type="region of interest" description="Disordered" evidence="4">
    <location>
        <begin position="81"/>
        <end position="143"/>
    </location>
</feature>
<keyword evidence="5" id="KW-0472">Membrane</keyword>
<feature type="region of interest" description="Disordered" evidence="4">
    <location>
        <begin position="234"/>
        <end position="303"/>
    </location>
</feature>
<evidence type="ECO:0000256" key="2">
    <source>
        <dbReference type="ARBA" id="ARBA00022889"/>
    </source>
</evidence>
<proteinExistence type="predicted"/>
<feature type="signal peptide" evidence="6">
    <location>
        <begin position="1"/>
        <end position="41"/>
    </location>
</feature>
<dbReference type="Proteomes" id="UP001501509">
    <property type="component" value="Unassembled WGS sequence"/>
</dbReference>
<dbReference type="RefSeq" id="WP_344540099.1">
    <property type="nucleotide sequence ID" value="NZ_BAAATD010000002.1"/>
</dbReference>
<dbReference type="EMBL" id="BAAATD010000002">
    <property type="protein sequence ID" value="GAA2588235.1"/>
    <property type="molecule type" value="Genomic_DNA"/>
</dbReference>
<name>A0ABN3PIU9_9ACTN</name>
<feature type="domain" description="Chaplin" evidence="7">
    <location>
        <begin position="46"/>
        <end position="86"/>
    </location>
</feature>
<keyword evidence="6" id="KW-0732">Signal</keyword>
<organism evidence="8 9">
    <name type="scientific">Actinomadura fulvescens</name>
    <dbReference type="NCBI Taxonomy" id="46160"/>
    <lineage>
        <taxon>Bacteria</taxon>
        <taxon>Bacillati</taxon>
        <taxon>Actinomycetota</taxon>
        <taxon>Actinomycetes</taxon>
        <taxon>Streptosporangiales</taxon>
        <taxon>Thermomonosporaceae</taxon>
        <taxon>Actinomadura</taxon>
    </lineage>
</organism>
<keyword evidence="1" id="KW-0134">Cell wall</keyword>
<feature type="compositionally biased region" description="Basic residues" evidence="4">
    <location>
        <begin position="97"/>
        <end position="127"/>
    </location>
</feature>
<feature type="region of interest" description="Disordered" evidence="4">
    <location>
        <begin position="333"/>
        <end position="357"/>
    </location>
</feature>